<dbReference type="Pfam" id="PF00534">
    <property type="entry name" value="Glycos_transf_1"/>
    <property type="match status" value="1"/>
</dbReference>
<keyword evidence="3" id="KW-1185">Reference proteome</keyword>
<feature type="domain" description="Glycosyl transferase family 1" evidence="1">
    <location>
        <begin position="231"/>
        <end position="392"/>
    </location>
</feature>
<protein>
    <submittedName>
        <fullName evidence="2">Glycosyltransferase family 1 protein</fullName>
    </submittedName>
</protein>
<accession>A0A856M884</accession>
<dbReference type="Proteomes" id="UP000503129">
    <property type="component" value="Chromosome"/>
</dbReference>
<name>A0A856M884_9CYAN</name>
<reference evidence="2 3" key="1">
    <citation type="submission" date="2018-06" db="EMBL/GenBank/DDBJ databases">
        <title>Comparative genomics of Brasilonema spp. strains.</title>
        <authorList>
            <person name="Alvarenga D.O."/>
            <person name="Fiore M.F."/>
            <person name="Varani A.M."/>
        </authorList>
    </citation>
    <scope>NUCLEOTIDE SEQUENCE [LARGE SCALE GENOMIC DNA]</scope>
    <source>
        <strain evidence="2 3">CENA114</strain>
    </source>
</reference>
<dbReference type="PANTHER" id="PTHR12526">
    <property type="entry name" value="GLYCOSYLTRANSFERASE"/>
    <property type="match status" value="1"/>
</dbReference>
<dbReference type="AlphaFoldDB" id="A0A856M884"/>
<organism evidence="2 3">
    <name type="scientific">Brasilonema sennae CENA114</name>
    <dbReference type="NCBI Taxonomy" id="415709"/>
    <lineage>
        <taxon>Bacteria</taxon>
        <taxon>Bacillati</taxon>
        <taxon>Cyanobacteriota</taxon>
        <taxon>Cyanophyceae</taxon>
        <taxon>Nostocales</taxon>
        <taxon>Scytonemataceae</taxon>
        <taxon>Brasilonema</taxon>
        <taxon>Bromeliae group (in: Brasilonema)</taxon>
    </lineage>
</organism>
<dbReference type="KEGG" id="bsen:DP114_02600"/>
<evidence type="ECO:0000259" key="1">
    <source>
        <dbReference type="Pfam" id="PF00534"/>
    </source>
</evidence>
<dbReference type="EMBL" id="CP030118">
    <property type="protein sequence ID" value="QDL06942.1"/>
    <property type="molecule type" value="Genomic_DNA"/>
</dbReference>
<gene>
    <name evidence="2" type="ORF">DP114_02600</name>
</gene>
<dbReference type="GO" id="GO:0016757">
    <property type="term" value="F:glycosyltransferase activity"/>
    <property type="evidence" value="ECO:0007669"/>
    <property type="project" value="InterPro"/>
</dbReference>
<sequence>MNKIPKNSLLLVNSVPLREIDGQLGLDDQTCAGLVRWAENFERVVIAGPSLPEHIAVTKESSTARTVWQPLTDLPCADQLEFVPLPYAYKLRDFTKVYAKTRRLLQEKIHQNQYLCFVIARPIGDWGGIAALEAIKLGRPYTAWLDRVEYEVISRTLQSLPLVSRTKEFLQLPLMKRYQQYLIRQSSLGLFQGQDCYQAYSPFCKQPHCIYDVHTKKSDQIDESSIDLKIESLKSNEPLLICYVGRAADMKGPFDWLHIIHRICQAGVNVKATWVGDGPLLLKMKSLTQELGIADHVNLVGFVDDQTKILQTMRENHIFLFCHKTPESPRCLIESIVSGCPIVGYDSSYCQDLVSRYGGGAFVPMNDWQKLADLVIELNLNRARLSRLIQSAALSGQFFDEKTVYQQRSDLIQKYSGFTF</sequence>
<dbReference type="SUPFAM" id="SSF53756">
    <property type="entry name" value="UDP-Glycosyltransferase/glycogen phosphorylase"/>
    <property type="match status" value="1"/>
</dbReference>
<evidence type="ECO:0000313" key="2">
    <source>
        <dbReference type="EMBL" id="QDL06942.1"/>
    </source>
</evidence>
<evidence type="ECO:0000313" key="3">
    <source>
        <dbReference type="Proteomes" id="UP000503129"/>
    </source>
</evidence>
<proteinExistence type="predicted"/>
<dbReference type="RefSeq" id="WP_169263084.1">
    <property type="nucleotide sequence ID" value="NZ_CAWOXK010000001.1"/>
</dbReference>
<keyword evidence="2" id="KW-0808">Transferase</keyword>
<dbReference type="InterPro" id="IPR001296">
    <property type="entry name" value="Glyco_trans_1"/>
</dbReference>
<dbReference type="Gene3D" id="3.40.50.2000">
    <property type="entry name" value="Glycogen Phosphorylase B"/>
    <property type="match status" value="1"/>
</dbReference>